<evidence type="ECO:0000313" key="8">
    <source>
        <dbReference type="Proteomes" id="UP001497623"/>
    </source>
</evidence>
<name>A0AAV2RQ78_MEGNR</name>
<dbReference type="PANTHER" id="PTHR12385:SF12">
    <property type="entry name" value="CHOLINE TRANSPORTER-LIKE PROTEIN"/>
    <property type="match status" value="1"/>
</dbReference>
<feature type="transmembrane region" description="Helical" evidence="6">
    <location>
        <begin position="276"/>
        <end position="297"/>
    </location>
</feature>
<dbReference type="PANTHER" id="PTHR12385">
    <property type="entry name" value="CHOLINE TRANSPORTER-LIKE (SLC FAMILY 44)"/>
    <property type="match status" value="1"/>
</dbReference>
<keyword evidence="3 6" id="KW-0812">Transmembrane</keyword>
<feature type="transmembrane region" description="Helical" evidence="6">
    <location>
        <begin position="229"/>
        <end position="255"/>
    </location>
</feature>
<keyword evidence="5 6" id="KW-0472">Membrane</keyword>
<gene>
    <name evidence="7" type="ORF">MNOR_LOCUS27342</name>
</gene>
<dbReference type="GO" id="GO:0005886">
    <property type="term" value="C:plasma membrane"/>
    <property type="evidence" value="ECO:0007669"/>
    <property type="project" value="UniProtKB-SubCell"/>
</dbReference>
<evidence type="ECO:0000256" key="1">
    <source>
        <dbReference type="ARBA" id="ARBA00004141"/>
    </source>
</evidence>
<evidence type="ECO:0000256" key="3">
    <source>
        <dbReference type="ARBA" id="ARBA00022692"/>
    </source>
</evidence>
<comment type="similarity">
    <text evidence="2 6">Belongs to the CTL (choline transporter-like) family.</text>
</comment>
<dbReference type="EMBL" id="CAXKWB010028617">
    <property type="protein sequence ID" value="CAL4133869.1"/>
    <property type="molecule type" value="Genomic_DNA"/>
</dbReference>
<evidence type="ECO:0000313" key="7">
    <source>
        <dbReference type="EMBL" id="CAL4133869.1"/>
    </source>
</evidence>
<dbReference type="AlphaFoldDB" id="A0AAV2RQ78"/>
<feature type="non-terminal residue" evidence="7">
    <location>
        <position position="660"/>
    </location>
</feature>
<dbReference type="Proteomes" id="UP001497623">
    <property type="component" value="Unassembled WGS sequence"/>
</dbReference>
<feature type="transmembrane region" description="Helical" evidence="6">
    <location>
        <begin position="387"/>
        <end position="413"/>
    </location>
</feature>
<feature type="transmembrane region" description="Helical" evidence="6">
    <location>
        <begin position="326"/>
        <end position="349"/>
    </location>
</feature>
<reference evidence="7 8" key="1">
    <citation type="submission" date="2024-05" db="EMBL/GenBank/DDBJ databases">
        <authorList>
            <person name="Wallberg A."/>
        </authorList>
    </citation>
    <scope>NUCLEOTIDE SEQUENCE [LARGE SCALE GENOMIC DNA]</scope>
</reference>
<protein>
    <recommendedName>
        <fullName evidence="6">Choline transporter-like protein</fullName>
    </recommendedName>
</protein>
<dbReference type="InterPro" id="IPR007603">
    <property type="entry name" value="Choline_transptr-like"/>
</dbReference>
<comment type="function">
    <text evidence="6">Choline transporter.</text>
</comment>
<evidence type="ECO:0000256" key="4">
    <source>
        <dbReference type="ARBA" id="ARBA00022989"/>
    </source>
</evidence>
<evidence type="ECO:0000256" key="5">
    <source>
        <dbReference type="ARBA" id="ARBA00023136"/>
    </source>
</evidence>
<feature type="transmembrane region" description="Helical" evidence="6">
    <location>
        <begin position="569"/>
        <end position="593"/>
    </location>
</feature>
<feature type="transmembrane region" description="Helical" evidence="6">
    <location>
        <begin position="202"/>
        <end position="223"/>
    </location>
</feature>
<evidence type="ECO:0000256" key="2">
    <source>
        <dbReference type="ARBA" id="ARBA00007168"/>
    </source>
</evidence>
<feature type="transmembrane region" description="Helical" evidence="6">
    <location>
        <begin position="544"/>
        <end position="563"/>
    </location>
</feature>
<comment type="caution">
    <text evidence="7">The sequence shown here is derived from an EMBL/GenBank/DDBJ whole genome shotgun (WGS) entry which is preliminary data.</text>
</comment>
<feature type="transmembrane region" description="Helical" evidence="6">
    <location>
        <begin position="433"/>
        <end position="456"/>
    </location>
</feature>
<keyword evidence="8" id="KW-1185">Reference proteome</keyword>
<sequence length="660" mass="75776">MECAGTIPGQQVHRRCPNLFIWLLLTKLLIWSLVLTKIGILDLLFGLIKGYGQFGLYEAKNVDIALQEHGGVRLCYEWDDSEFRYIINYGTTAPQEYTKIFGKICKSMNHQNDLYLFYNHENSVLCSYNIYKKYSYAPVLDCMCVYVCVRLLQALPGITPNRNIIWNNRAVKELVKGKLQERYELTNITDLGILKNFYKGDLFQLFFFCTCLSCFLMMCLHFVTSLVCYTIMIGVSIAAVVSTILLWWGYATVHLQLDNSPLNQILEESARNERALLTYAIIATIFTAILIFLVIYVRRHIAMVSELFNHAGACLTRHPALLLQPVITFFVLLAFFTLWVWVMASLATAKTLSSYRLHSGLPVDSPKGVTPLSVLEYDKAVWVRSMWWVWLIGLVWVAEFILACQQMIIASAVSTYYFGRQEGRRDGRHPVWWSWRILLLYHLGTVAKGSILITVFKLPRLIFQWITKKCKDPEHKCGSCCLRLCCCCLWIFENFLKYMNHNAYTVTATRGTAFCESARIAWRVVFTNMLQVATVNSVGDLTIFLAKVTVTAIVFCIALPVMAHDPTLHLYAVPLLLTAVFAFFITHCVFSVYEMAVDTLFLCFSDDYNTYDSTDGRELVADKDLYEFMVKHEDIDCKKASRKSRSREPPETIRFKDGLI</sequence>
<accession>A0AAV2RQ78</accession>
<evidence type="ECO:0000256" key="6">
    <source>
        <dbReference type="RuleBase" id="RU368066"/>
    </source>
</evidence>
<organism evidence="7 8">
    <name type="scientific">Meganyctiphanes norvegica</name>
    <name type="common">Northern krill</name>
    <name type="synonym">Thysanopoda norvegica</name>
    <dbReference type="NCBI Taxonomy" id="48144"/>
    <lineage>
        <taxon>Eukaryota</taxon>
        <taxon>Metazoa</taxon>
        <taxon>Ecdysozoa</taxon>
        <taxon>Arthropoda</taxon>
        <taxon>Crustacea</taxon>
        <taxon>Multicrustacea</taxon>
        <taxon>Malacostraca</taxon>
        <taxon>Eumalacostraca</taxon>
        <taxon>Eucarida</taxon>
        <taxon>Euphausiacea</taxon>
        <taxon>Euphausiidae</taxon>
        <taxon>Meganyctiphanes</taxon>
    </lineage>
</organism>
<proteinExistence type="inferred from homology"/>
<comment type="subcellular location">
    <subcellularLocation>
        <location evidence="6">Cell membrane</location>
        <topology evidence="6">Multi-pass membrane protein</topology>
    </subcellularLocation>
    <subcellularLocation>
        <location evidence="1">Membrane</location>
        <topology evidence="1">Multi-pass membrane protein</topology>
    </subcellularLocation>
</comment>
<feature type="transmembrane region" description="Helical" evidence="6">
    <location>
        <begin position="28"/>
        <end position="48"/>
    </location>
</feature>
<keyword evidence="4 6" id="KW-1133">Transmembrane helix</keyword>
<dbReference type="GO" id="GO:0022857">
    <property type="term" value="F:transmembrane transporter activity"/>
    <property type="evidence" value="ECO:0007669"/>
    <property type="project" value="UniProtKB-UniRule"/>
</dbReference>
<dbReference type="Pfam" id="PF04515">
    <property type="entry name" value="Choline_transpo"/>
    <property type="match status" value="1"/>
</dbReference>